<dbReference type="EMBL" id="MK072095">
    <property type="protein sequence ID" value="AYV78751.1"/>
    <property type="molecule type" value="Genomic_DNA"/>
</dbReference>
<reference evidence="1" key="1">
    <citation type="submission" date="2018-10" db="EMBL/GenBank/DDBJ databases">
        <title>Hidden diversity of soil giant viruses.</title>
        <authorList>
            <person name="Schulz F."/>
            <person name="Alteio L."/>
            <person name="Goudeau D."/>
            <person name="Ryan E.M."/>
            <person name="Malmstrom R.R."/>
            <person name="Blanchard J."/>
            <person name="Woyke T."/>
        </authorList>
    </citation>
    <scope>NUCLEOTIDE SEQUENCE</scope>
    <source>
        <strain evidence="1">EDV1</strain>
    </source>
</reference>
<accession>A0A3G4ZXM4</accession>
<name>A0A3G4ZXM4_9VIRU</name>
<protein>
    <submittedName>
        <fullName evidence="1">Uncharacterized protein</fullName>
    </submittedName>
</protein>
<proteinExistence type="predicted"/>
<organism evidence="1">
    <name type="scientific">Edafosvirus sp</name>
    <dbReference type="NCBI Taxonomy" id="2487765"/>
    <lineage>
        <taxon>Viruses</taxon>
        <taxon>Varidnaviria</taxon>
        <taxon>Bamfordvirae</taxon>
        <taxon>Nucleocytoviricota</taxon>
        <taxon>Megaviricetes</taxon>
        <taxon>Imitervirales</taxon>
        <taxon>Mimiviridae</taxon>
        <taxon>Klosneuvirinae</taxon>
    </lineage>
</organism>
<gene>
    <name evidence="1" type="ORF">Edafosvirus30_2</name>
</gene>
<sequence>MENFNNYIDNVLMRNYPLESDSVSENMVQIGGQTDTINRPTGGFPPIYVCDEIDKQALIENEENKKREYSTNKTAVSIKKIMEKRRNATPFITT</sequence>
<evidence type="ECO:0000313" key="1">
    <source>
        <dbReference type="EMBL" id="AYV78751.1"/>
    </source>
</evidence>